<evidence type="ECO:0000313" key="2">
    <source>
        <dbReference type="EMBL" id="GFH46241.1"/>
    </source>
</evidence>
<name>A0AAD3CI23_9STRA</name>
<comment type="caution">
    <text evidence="2">The sequence shown here is derived from an EMBL/GenBank/DDBJ whole genome shotgun (WGS) entry which is preliminary data.</text>
</comment>
<protein>
    <submittedName>
        <fullName evidence="2">Uncharacterized protein</fullName>
    </submittedName>
</protein>
<dbReference type="AlphaFoldDB" id="A0AAD3CI23"/>
<evidence type="ECO:0000256" key="1">
    <source>
        <dbReference type="SAM" id="SignalP"/>
    </source>
</evidence>
<sequence length="153" mass="16917">MAKIAIYLLSALLLVSSAVAVQYDSIHPFKLDKQNVQTCYWVAQDPATRCLLTSKKTVPVKQKIDVHVYTHCRSTCANHLPVGVTQVPEATDSEMKFPLLGLKPPNAVTGKIDTEYFFKTCSYIVTNGVAKCKKCERDGIRTMCAKTCSDLCP</sequence>
<organism evidence="2 3">
    <name type="scientific">Chaetoceros tenuissimus</name>
    <dbReference type="NCBI Taxonomy" id="426638"/>
    <lineage>
        <taxon>Eukaryota</taxon>
        <taxon>Sar</taxon>
        <taxon>Stramenopiles</taxon>
        <taxon>Ochrophyta</taxon>
        <taxon>Bacillariophyta</taxon>
        <taxon>Coscinodiscophyceae</taxon>
        <taxon>Chaetocerotophycidae</taxon>
        <taxon>Chaetocerotales</taxon>
        <taxon>Chaetocerotaceae</taxon>
        <taxon>Chaetoceros</taxon>
    </lineage>
</organism>
<evidence type="ECO:0000313" key="3">
    <source>
        <dbReference type="Proteomes" id="UP001054902"/>
    </source>
</evidence>
<feature type="chain" id="PRO_5041918715" evidence="1">
    <location>
        <begin position="21"/>
        <end position="153"/>
    </location>
</feature>
<feature type="signal peptide" evidence="1">
    <location>
        <begin position="1"/>
        <end position="20"/>
    </location>
</feature>
<keyword evidence="3" id="KW-1185">Reference proteome</keyword>
<dbReference type="EMBL" id="BLLK01000022">
    <property type="protein sequence ID" value="GFH46241.1"/>
    <property type="molecule type" value="Genomic_DNA"/>
</dbReference>
<accession>A0AAD3CI23</accession>
<gene>
    <name evidence="2" type="ORF">CTEN210_02715</name>
</gene>
<reference evidence="2 3" key="1">
    <citation type="journal article" date="2021" name="Sci. Rep.">
        <title>The genome of the diatom Chaetoceros tenuissimus carries an ancient integrated fragment of an extant virus.</title>
        <authorList>
            <person name="Hongo Y."/>
            <person name="Kimura K."/>
            <person name="Takaki Y."/>
            <person name="Yoshida Y."/>
            <person name="Baba S."/>
            <person name="Kobayashi G."/>
            <person name="Nagasaki K."/>
            <person name="Hano T."/>
            <person name="Tomaru Y."/>
        </authorList>
    </citation>
    <scope>NUCLEOTIDE SEQUENCE [LARGE SCALE GENOMIC DNA]</scope>
    <source>
        <strain evidence="2 3">NIES-3715</strain>
    </source>
</reference>
<keyword evidence="1" id="KW-0732">Signal</keyword>
<dbReference type="Proteomes" id="UP001054902">
    <property type="component" value="Unassembled WGS sequence"/>
</dbReference>
<proteinExistence type="predicted"/>